<dbReference type="PROSITE" id="PS50206">
    <property type="entry name" value="RHODANESE_3"/>
    <property type="match status" value="1"/>
</dbReference>
<reference evidence="10 11" key="1">
    <citation type="submission" date="2021-06" db="EMBL/GenBank/DDBJ databases">
        <title>Genome sequence of Babesia caballi.</title>
        <authorList>
            <person name="Yamagishi J."/>
            <person name="Kidaka T."/>
            <person name="Ochi A."/>
        </authorList>
    </citation>
    <scope>NUCLEOTIDE SEQUENCE [LARGE SCALE GENOMIC DNA]</scope>
    <source>
        <strain evidence="10">USDA-D6B2</strain>
    </source>
</reference>
<evidence type="ECO:0000256" key="5">
    <source>
        <dbReference type="ARBA" id="ARBA00046045"/>
    </source>
</evidence>
<dbReference type="InterPro" id="IPR035969">
    <property type="entry name" value="Rab-GAP_TBC_sf"/>
</dbReference>
<dbReference type="Gene3D" id="1.10.472.80">
    <property type="entry name" value="Ypt/Rab-GAP domain of gyp1p, domain 3"/>
    <property type="match status" value="1"/>
</dbReference>
<evidence type="ECO:0000259" key="8">
    <source>
        <dbReference type="PROSITE" id="PS50086"/>
    </source>
</evidence>
<evidence type="ECO:0000256" key="2">
    <source>
        <dbReference type="ARBA" id="ARBA00004656"/>
    </source>
</evidence>
<protein>
    <recommendedName>
        <fullName evidence="3">TBC1 domain family member 7</fullName>
    </recommendedName>
</protein>
<dbReference type="PROSITE" id="PS50011">
    <property type="entry name" value="PROTEIN_KINASE_DOM"/>
    <property type="match status" value="1"/>
</dbReference>
<keyword evidence="11" id="KW-1185">Reference proteome</keyword>
<proteinExistence type="predicted"/>
<dbReference type="InterPro" id="IPR001763">
    <property type="entry name" value="Rhodanese-like_dom"/>
</dbReference>
<dbReference type="InterPro" id="IPR036873">
    <property type="entry name" value="Rhodanese-like_dom_sf"/>
</dbReference>
<dbReference type="Pfam" id="PF00566">
    <property type="entry name" value="RabGAP-TBC"/>
    <property type="match status" value="1"/>
</dbReference>
<comment type="function">
    <text evidence="5">Non-catalytic component of the TSC-TBC complex, a multiprotein complex that acts as a negative regulator of the canonical mTORC1 complex, an evolutionarily conserved central nutrient sensor that stimulates anabolic reactions and macromolecule biosynthesis to promote cellular biomass generation and growth. The TSC-TBC complex acts as a GTPase-activating protein (GAP) for the small GTPase RHEB, a direct activator of the protein kinase activity of mTORC1. In absence of nutrients, the TSC-TBC complex inhibits mTORC1, thereby preventing phosphorylation of ribosomal protein S6 kinase (RPS6KB1 and RPS6KB2) and EIF4EBP1 (4E-BP1) by the mTORC1 signaling. The TSC-TBC complex is inactivated in response to nutrients, relieving inhibition of mTORC1.</text>
</comment>
<dbReference type="GO" id="GO:0005524">
    <property type="term" value="F:ATP binding"/>
    <property type="evidence" value="ECO:0007669"/>
    <property type="project" value="InterPro"/>
</dbReference>
<evidence type="ECO:0000313" key="11">
    <source>
        <dbReference type="Proteomes" id="UP001497744"/>
    </source>
</evidence>
<keyword evidence="10" id="KW-0418">Kinase</keyword>
<dbReference type="GO" id="GO:0005096">
    <property type="term" value="F:GTPase activator activity"/>
    <property type="evidence" value="ECO:0007669"/>
    <property type="project" value="TreeGrafter"/>
</dbReference>
<dbReference type="PANTHER" id="PTHR13530:SF3">
    <property type="entry name" value="TBC1 DOMAIN FAMILY MEMBER 7"/>
    <property type="match status" value="1"/>
</dbReference>
<feature type="region of interest" description="Disordered" evidence="6">
    <location>
        <begin position="368"/>
        <end position="392"/>
    </location>
</feature>
<dbReference type="AlphaFoldDB" id="A0AAV4LTF0"/>
<comment type="caution">
    <text evidence="10">The sequence shown here is derived from an EMBL/GenBank/DDBJ whole genome shotgun (WGS) entry which is preliminary data.</text>
</comment>
<keyword evidence="4" id="KW-0458">Lysosome</keyword>
<dbReference type="EMBL" id="BPLF01000002">
    <property type="protein sequence ID" value="GIX62937.1"/>
    <property type="molecule type" value="Genomic_DNA"/>
</dbReference>
<dbReference type="PROSITE" id="PS50086">
    <property type="entry name" value="TBC_RABGAP"/>
    <property type="match status" value="1"/>
</dbReference>
<dbReference type="GO" id="GO:0005765">
    <property type="term" value="C:lysosomal membrane"/>
    <property type="evidence" value="ECO:0007669"/>
    <property type="project" value="UniProtKB-SubCell"/>
</dbReference>
<organism evidence="10 11">
    <name type="scientific">Babesia caballi</name>
    <dbReference type="NCBI Taxonomy" id="5871"/>
    <lineage>
        <taxon>Eukaryota</taxon>
        <taxon>Sar</taxon>
        <taxon>Alveolata</taxon>
        <taxon>Apicomplexa</taxon>
        <taxon>Aconoidasida</taxon>
        <taxon>Piroplasmida</taxon>
        <taxon>Babesiidae</taxon>
        <taxon>Babesia</taxon>
    </lineage>
</organism>
<feature type="domain" description="Protein kinase" evidence="7">
    <location>
        <begin position="1"/>
        <end position="338"/>
    </location>
</feature>
<dbReference type="Proteomes" id="UP001497744">
    <property type="component" value="Unassembled WGS sequence"/>
</dbReference>
<evidence type="ECO:0000313" key="10">
    <source>
        <dbReference type="EMBL" id="GIX62937.1"/>
    </source>
</evidence>
<dbReference type="GO" id="GO:0032007">
    <property type="term" value="P:negative regulation of TOR signaling"/>
    <property type="evidence" value="ECO:0007669"/>
    <property type="project" value="TreeGrafter"/>
</dbReference>
<evidence type="ECO:0000256" key="1">
    <source>
        <dbReference type="ARBA" id="ARBA00004514"/>
    </source>
</evidence>
<dbReference type="InterPro" id="IPR011009">
    <property type="entry name" value="Kinase-like_dom_sf"/>
</dbReference>
<name>A0AAV4LTF0_BABCB</name>
<feature type="domain" description="Rhodanese" evidence="9">
    <location>
        <begin position="967"/>
        <end position="994"/>
    </location>
</feature>
<sequence length="1110" mass="124647">MEDTGGAKRPKQAVEGSKVSLVVERVVLGAPSRRWRGETERGAVAEAFQYLKSLWHPNVCCYTDMLRVDDGVYVLISEGYSLTLDDLIMRCAHASDPDTSALDNLGFDFHSAVCQIACGIQYLHAHGIEHGALGPQNVFIQSDGTAKIGCYAEKYLKEVALSASLSTGRGNTANVDHLQDGGADTDGSNRHPTEPCDTFRRWFYAPEYMGGDRLPLSWSEAVKNDVWGLGITCLQCIGALMTTEWPDSPPNTPRTRNRTPGSLQMYNEMVELSQCVTHSPWLNDAFAMAGSLLNLANDRLRQERDVSAVGLDVLGVCSDHLFPNDRDATESTREMSFAQLADALLSNRGTLQAECCCDTASSISSCSESGAHSLPPESQADQTDVQHGEHRCTCGTDSTRKSAVVSVAEKIINWCTGRAIVSDAMHFIGVDLEKGHCDPNRERLKAVQQVYHIFAIAHQCLILNPQHRRNSLDLLALLQRSVPPGYRESTNTDHKQFFKWTFICQNRTGTEYGPELRMPVTEFFTRSYRHRYINLRELDTLELHVDDLFYFWRLTGNDPLDFLEDADYFSSNGPGYVRKLASLSEMLKLAAKADLFPMIIEHQIRPTCAYARQFSFLYQWLRVRRFDRLLSNGTDSKHQISTEAQLDVPPLLRKHIWCVLLGVTTPFGPPLSDSEYEDESFKNVADEMKKTLRGYDNDLLHSQRCLRLMAKAGGAIRRAHDLESLSSSIYTTFVPLVLLYYDFSELFLGAVTSLFDRYLKHYYVPSGSFVQNELEEFNTMLKFFDPEVAAHLKCLGAFADSFALLWFMSLFAETASCQQLYVLWDTILNFPRSYVKYLAVGIIHSARDGILRTTTAPGAISYISSLIDTINAPMLNSICTQIYSVWDPLLYPKDSAKSKTVSRSSSLQDNVADAARGNVIVLDIGSTGTEPAPGDACSIDRNMFTFNTESYPRQRCFKLALRQFVELLDACVIVDLRPVDSYKLGHIPNSCHIDRLFACLEKQSDAELTVLVTELMDSSQPKANGLDPNRIRKKQQLTKNCEALLGAGAKTWSQERQREPTILLAAGDGMELESEMRAIERLIFDFYVPHVCYYRINADDWPKFFTLSQM</sequence>
<accession>A0AAV4LTF0</accession>
<evidence type="ECO:0000256" key="4">
    <source>
        <dbReference type="ARBA" id="ARBA00023228"/>
    </source>
</evidence>
<dbReference type="InterPro" id="IPR039842">
    <property type="entry name" value="TBC1D7"/>
</dbReference>
<dbReference type="GO" id="GO:0005829">
    <property type="term" value="C:cytosol"/>
    <property type="evidence" value="ECO:0007669"/>
    <property type="project" value="UniProtKB-SubCell"/>
</dbReference>
<evidence type="ECO:0000259" key="9">
    <source>
        <dbReference type="PROSITE" id="PS50206"/>
    </source>
</evidence>
<feature type="domain" description="Rab-GAP TBC" evidence="8">
    <location>
        <begin position="647"/>
        <end position="831"/>
    </location>
</feature>
<gene>
    <name evidence="10" type="ORF">BcabD6B2_23720</name>
</gene>
<dbReference type="InterPro" id="IPR000195">
    <property type="entry name" value="Rab-GAP-TBC_dom"/>
</dbReference>
<dbReference type="GO" id="GO:0004672">
    <property type="term" value="F:protein kinase activity"/>
    <property type="evidence" value="ECO:0007669"/>
    <property type="project" value="InterPro"/>
</dbReference>
<dbReference type="PANTHER" id="PTHR13530">
    <property type="entry name" value="TBC1 DOMAIN FAMILY MEMBER 7"/>
    <property type="match status" value="1"/>
</dbReference>
<evidence type="ECO:0000256" key="6">
    <source>
        <dbReference type="SAM" id="MobiDB-lite"/>
    </source>
</evidence>
<evidence type="ECO:0000259" key="7">
    <source>
        <dbReference type="PROSITE" id="PS50011"/>
    </source>
</evidence>
<evidence type="ECO:0000256" key="3">
    <source>
        <dbReference type="ARBA" id="ARBA00015455"/>
    </source>
</evidence>
<dbReference type="Gene3D" id="1.10.510.10">
    <property type="entry name" value="Transferase(Phosphotransferase) domain 1"/>
    <property type="match status" value="1"/>
</dbReference>
<dbReference type="SUPFAM" id="SSF52821">
    <property type="entry name" value="Rhodanese/Cell cycle control phosphatase"/>
    <property type="match status" value="1"/>
</dbReference>
<dbReference type="InterPro" id="IPR000719">
    <property type="entry name" value="Prot_kinase_dom"/>
</dbReference>
<comment type="subcellular location">
    <subcellularLocation>
        <location evidence="1">Cytoplasm</location>
        <location evidence="1">Cytosol</location>
    </subcellularLocation>
    <subcellularLocation>
        <location evidence="2">Lysosome membrane</location>
    </subcellularLocation>
</comment>
<dbReference type="SUPFAM" id="SSF47923">
    <property type="entry name" value="Ypt/Rab-GAP domain of gyp1p"/>
    <property type="match status" value="1"/>
</dbReference>
<keyword evidence="10" id="KW-0808">Transferase</keyword>
<dbReference type="SUPFAM" id="SSF56112">
    <property type="entry name" value="Protein kinase-like (PK-like)"/>
    <property type="match status" value="1"/>
</dbReference>
<dbReference type="GeneID" id="94194418"/>
<dbReference type="RefSeq" id="XP_067715006.1">
    <property type="nucleotide sequence ID" value="XM_067858905.1"/>
</dbReference>